<dbReference type="AlphaFoldDB" id="A0A1J0AAA0"/>
<name>A0A1J0AAA0_9CYAN</name>
<protein>
    <recommendedName>
        <fullName evidence="3">DUF1997 domain-containing protein</fullName>
    </recommendedName>
</protein>
<accession>A0A1J0AAA0</accession>
<dbReference type="Pfam" id="PF09366">
    <property type="entry name" value="DUF1997"/>
    <property type="match status" value="1"/>
</dbReference>
<evidence type="ECO:0000313" key="2">
    <source>
        <dbReference type="Proteomes" id="UP000180235"/>
    </source>
</evidence>
<dbReference type="OrthoDB" id="456116at2"/>
<reference evidence="1 2" key="1">
    <citation type="submission" date="2016-10" db="EMBL/GenBank/DDBJ databases">
        <title>Description of Gloeomargarita lithophora gen. nov., sp. nov., a thylakoid-bearing basal-branching cyanobacterium with intracellular carbonates, and proposal for Gloeomargaritales ord. nov.</title>
        <authorList>
            <person name="Moreira D."/>
            <person name="Tavera R."/>
            <person name="Benzerara K."/>
            <person name="Skouri-Panet F."/>
            <person name="Couradeau E."/>
            <person name="Gerard E."/>
            <person name="Loussert C."/>
            <person name="Novelo E."/>
            <person name="Zivanovic Y."/>
            <person name="Lopez-Garcia P."/>
        </authorList>
    </citation>
    <scope>NUCLEOTIDE SEQUENCE [LARGE SCALE GENOMIC DNA]</scope>
    <source>
        <strain evidence="1 2">D10</strain>
    </source>
</reference>
<dbReference type="EMBL" id="CP017675">
    <property type="protein sequence ID" value="APB32825.1"/>
    <property type="molecule type" value="Genomic_DNA"/>
</dbReference>
<proteinExistence type="predicted"/>
<sequence>MAEFTPFHSTFSDCMPMYAPAQRVGQYLDAHQDWFQRCAQPMQVEALGSTGYALGLGRFGALGYELEPRIGLDLLPASAQTYGIRTISVPGYAPEEYQVDFQASLTLVETPISPELALELPHLTVMTRVDWHLDLGVAVRFPRFIKVLPEPLIQRTGDSLLGQIVRQISRRLTRRVQEDFHQTQELPMPRPVHQFRWRRHRQPGGNQRVC</sequence>
<organism evidence="1 2">
    <name type="scientific">Gloeomargarita lithophora Alchichica-D10</name>
    <dbReference type="NCBI Taxonomy" id="1188229"/>
    <lineage>
        <taxon>Bacteria</taxon>
        <taxon>Bacillati</taxon>
        <taxon>Cyanobacteriota</taxon>
        <taxon>Cyanophyceae</taxon>
        <taxon>Gloeomargaritales</taxon>
        <taxon>Gloeomargaritaceae</taxon>
        <taxon>Gloeomargarita</taxon>
    </lineage>
</organism>
<evidence type="ECO:0008006" key="3">
    <source>
        <dbReference type="Google" id="ProtNLM"/>
    </source>
</evidence>
<dbReference type="STRING" id="1188229.GlitD10_0513"/>
<gene>
    <name evidence="1" type="ORF">GlitD10_0513</name>
</gene>
<keyword evidence="2" id="KW-1185">Reference proteome</keyword>
<dbReference type="InterPro" id="IPR018971">
    <property type="entry name" value="DUF1997"/>
</dbReference>
<dbReference type="Proteomes" id="UP000180235">
    <property type="component" value="Chromosome"/>
</dbReference>
<dbReference type="RefSeq" id="WP_071453510.1">
    <property type="nucleotide sequence ID" value="NZ_CP017675.1"/>
</dbReference>
<dbReference type="KEGG" id="glt:GlitD10_0513"/>
<evidence type="ECO:0000313" key="1">
    <source>
        <dbReference type="EMBL" id="APB32825.1"/>
    </source>
</evidence>